<reference evidence="2" key="1">
    <citation type="submission" date="2016-10" db="EMBL/GenBank/DDBJ databases">
        <authorList>
            <person name="Varghese N."/>
            <person name="Submissions S."/>
        </authorList>
    </citation>
    <scope>NUCLEOTIDE SEQUENCE [LARGE SCALE GENOMIC DNA]</scope>
    <source>
        <strain evidence="2">DSM 27981</strain>
    </source>
</reference>
<proteinExistence type="predicted"/>
<dbReference type="AlphaFoldDB" id="A0A1I2HW32"/>
<dbReference type="Proteomes" id="UP000199119">
    <property type="component" value="Unassembled WGS sequence"/>
</dbReference>
<name>A0A1I2HW32_9BURK</name>
<keyword evidence="2" id="KW-1185">Reference proteome</keyword>
<accession>A0A1I2HW32</accession>
<dbReference type="RefSeq" id="WP_139222967.1">
    <property type="nucleotide sequence ID" value="NZ_FONX01000032.1"/>
</dbReference>
<dbReference type="EMBL" id="FONX01000032">
    <property type="protein sequence ID" value="SFF32947.1"/>
    <property type="molecule type" value="Genomic_DNA"/>
</dbReference>
<organism evidence="1 2">
    <name type="scientific">Paracidovorax wautersii</name>
    <dbReference type="NCBI Taxonomy" id="1177982"/>
    <lineage>
        <taxon>Bacteria</taxon>
        <taxon>Pseudomonadati</taxon>
        <taxon>Pseudomonadota</taxon>
        <taxon>Betaproteobacteria</taxon>
        <taxon>Burkholderiales</taxon>
        <taxon>Comamonadaceae</taxon>
        <taxon>Paracidovorax</taxon>
    </lineage>
</organism>
<sequence length="658" mass="71923">MLNQQAHVIVPLELHDPADRPAAAAALDRLLKAMGESYAHRNHAFSISAHESLEAANAAITNPGRGVLGPDTQGFQIENTDLDHSICIKVSSLDGSQLATVQLLKAALDEHVLQTLITKAAEPEYTDAHETLDAAMRRPSSFRWALLKPVIYDVLTDIANHLPNSPYTEYVDLSERGSYVKDAWDVDPVDTAFSDPYAVSNRIWEKNTEYGISNDRIAVGEAIKLAWTDGAAEDVMPLATTLGFSEEEIEEYLDQFASELLDHRGGSVELQPQGTVSINARPTRAGQEIYITFDGISSSRLNAVVDEDFLAMLDALKVDPKAWVDYLATSSGMSKPNWDIDLQGIISDHLHHARFDSETGYHWEGETVAKGIRDALMQTIFSPRSNAIEAQKIEQVVALRKQYREAIKNDASEADQQSLRLRIEEAQAACFDEGNPDYDTATYLMDIALEVVKAKAEDLDAQWLTEAGVDLNKLGTIQSSREQLVAFPQMAQMPNYYMAVANLNTAGSLNYEWSTPAHTATNGNALIALSDLASIMDNAAYSGTFMFSFDCGLDTLQEIGVASQGGEAANKAVRINGAYAHIHCFNNGAGAAEQLSAPLIIPLIDLASKKWDLRNDATNSYGVAGVFGDFLASDCRVELRDAEPAQQLQREQEPALAP</sequence>
<evidence type="ECO:0000313" key="2">
    <source>
        <dbReference type="Proteomes" id="UP000199119"/>
    </source>
</evidence>
<evidence type="ECO:0000313" key="1">
    <source>
        <dbReference type="EMBL" id="SFF32947.1"/>
    </source>
</evidence>
<gene>
    <name evidence="1" type="ORF">SAMN04489711_1327</name>
</gene>
<protein>
    <submittedName>
        <fullName evidence="1">Uncharacterized protein</fullName>
    </submittedName>
</protein>